<organism evidence="1 2">
    <name type="scientific">Aspergillus indologenus CBS 114.80</name>
    <dbReference type="NCBI Taxonomy" id="1450541"/>
    <lineage>
        <taxon>Eukaryota</taxon>
        <taxon>Fungi</taxon>
        <taxon>Dikarya</taxon>
        <taxon>Ascomycota</taxon>
        <taxon>Pezizomycotina</taxon>
        <taxon>Eurotiomycetes</taxon>
        <taxon>Eurotiomycetidae</taxon>
        <taxon>Eurotiales</taxon>
        <taxon>Aspergillaceae</taxon>
        <taxon>Aspergillus</taxon>
        <taxon>Aspergillus subgen. Circumdati</taxon>
    </lineage>
</organism>
<protein>
    <submittedName>
        <fullName evidence="1">Uncharacterized protein</fullName>
    </submittedName>
</protein>
<proteinExistence type="predicted"/>
<gene>
    <name evidence="1" type="ORF">BP00DRAFT_424228</name>
</gene>
<dbReference type="AlphaFoldDB" id="A0A2V5IG47"/>
<name>A0A2V5IG47_9EURO</name>
<accession>A0A2V5IG47</accession>
<dbReference type="SUPFAM" id="SSF103575">
    <property type="entry name" value="Plexin repeat"/>
    <property type="match status" value="1"/>
</dbReference>
<reference evidence="1 2" key="1">
    <citation type="submission" date="2018-02" db="EMBL/GenBank/DDBJ databases">
        <title>The genomes of Aspergillus section Nigri reveals drivers in fungal speciation.</title>
        <authorList>
            <consortium name="DOE Joint Genome Institute"/>
            <person name="Vesth T.C."/>
            <person name="Nybo J."/>
            <person name="Theobald S."/>
            <person name="Brandl J."/>
            <person name="Frisvad J.C."/>
            <person name="Nielsen K.F."/>
            <person name="Lyhne E.K."/>
            <person name="Kogle M.E."/>
            <person name="Kuo A."/>
            <person name="Riley R."/>
            <person name="Clum A."/>
            <person name="Nolan M."/>
            <person name="Lipzen A."/>
            <person name="Salamov A."/>
            <person name="Henrissat B."/>
            <person name="Wiebenga A."/>
            <person name="De vries R.P."/>
            <person name="Grigoriev I.V."/>
            <person name="Mortensen U.H."/>
            <person name="Andersen M.R."/>
            <person name="Baker S.E."/>
        </authorList>
    </citation>
    <scope>NUCLEOTIDE SEQUENCE [LARGE SCALE GENOMIC DNA]</scope>
    <source>
        <strain evidence="1 2">CBS 114.80</strain>
    </source>
</reference>
<dbReference type="Proteomes" id="UP000248817">
    <property type="component" value="Unassembled WGS sequence"/>
</dbReference>
<sequence>MPYLSKRLKSSYQLLSYGIKTDVLLIYQCSSYRLIGDCSLLQPPICGWSSCQYTCIIAGFRS</sequence>
<evidence type="ECO:0000313" key="1">
    <source>
        <dbReference type="EMBL" id="PYI33134.1"/>
    </source>
</evidence>
<dbReference type="EMBL" id="KZ825486">
    <property type="protein sequence ID" value="PYI33134.1"/>
    <property type="molecule type" value="Genomic_DNA"/>
</dbReference>
<keyword evidence="2" id="KW-1185">Reference proteome</keyword>
<evidence type="ECO:0000313" key="2">
    <source>
        <dbReference type="Proteomes" id="UP000248817"/>
    </source>
</evidence>